<dbReference type="PRINTS" id="PR00625">
    <property type="entry name" value="JDOMAIN"/>
</dbReference>
<keyword evidence="5" id="KW-0449">Lipoprotein</keyword>
<dbReference type="GO" id="GO:0016020">
    <property type="term" value="C:membrane"/>
    <property type="evidence" value="ECO:0007669"/>
    <property type="project" value="UniProtKB-SubCell"/>
</dbReference>
<feature type="transmembrane region" description="Helical" evidence="6">
    <location>
        <begin position="266"/>
        <end position="290"/>
    </location>
</feature>
<dbReference type="Proteomes" id="UP000789572">
    <property type="component" value="Unassembled WGS sequence"/>
</dbReference>
<evidence type="ECO:0000256" key="4">
    <source>
        <dbReference type="ARBA" id="ARBA00023186"/>
    </source>
</evidence>
<dbReference type="SUPFAM" id="SSF46565">
    <property type="entry name" value="Chaperone J-domain"/>
    <property type="match status" value="1"/>
</dbReference>
<comment type="caution">
    <text evidence="8">The sequence shown here is derived from an EMBL/GenBank/DDBJ whole genome shotgun (WGS) entry which is preliminary data.</text>
</comment>
<evidence type="ECO:0000313" key="8">
    <source>
        <dbReference type="EMBL" id="CAG8488356.1"/>
    </source>
</evidence>
<dbReference type="Pfam" id="PF10269">
    <property type="entry name" value="Tmemb_185A"/>
    <property type="match status" value="2"/>
</dbReference>
<reference evidence="8" key="1">
    <citation type="submission" date="2021-06" db="EMBL/GenBank/DDBJ databases">
        <authorList>
            <person name="Kallberg Y."/>
            <person name="Tangrot J."/>
            <person name="Rosling A."/>
        </authorList>
    </citation>
    <scope>NUCLEOTIDE SEQUENCE</scope>
    <source>
        <strain evidence="8">IA702</strain>
    </source>
</reference>
<sequence>MERDTYALYNTLGVSKTATEEEIKKAYRRLALRYHPDKNPNATDEFKAITHAYEILSDPKKRPVYDKYGEMGISMLDSMAGFLFDPDIEGPLCMLFTIISISIILIVLFLTFLAIRTDNKVSWSYTVVFLPIWIVDVVVFIALLIQVRRDPFEEGDNYNEEEYEGLYSDDPNVREQARKNRMRQQRFLHRVRNSLLIAYAVLILLFQIFIALKADESITWSAAVVFAPYFFIELLNLYPIVMEYLVELKTAKALDADGLPSVKAKLILAFDMLFWFIIRLSLAVLIVLRIDKTITVSWGVVFIPLYLVGLKYGLVLLLQYISLRKAEPLQSRGMANLVGFGIAFIVSCALFYALVGLLAARLDGHTGIRMSSVFIPIFITLTILFCCTGCCLPCALFGWGPGDDLEGTNSTSPISPNRRITYIPDIRISSVTSLDELSSNP</sequence>
<dbReference type="InterPro" id="IPR019396">
    <property type="entry name" value="TM_Fragile-X-F-assoc"/>
</dbReference>
<dbReference type="AlphaFoldDB" id="A0A9N8ZBB4"/>
<evidence type="ECO:0000259" key="7">
    <source>
        <dbReference type="PROSITE" id="PS50076"/>
    </source>
</evidence>
<dbReference type="GO" id="GO:0005737">
    <property type="term" value="C:cytoplasm"/>
    <property type="evidence" value="ECO:0007669"/>
    <property type="project" value="UniProtKB-ARBA"/>
</dbReference>
<dbReference type="OrthoDB" id="10250354at2759"/>
<evidence type="ECO:0000256" key="5">
    <source>
        <dbReference type="ARBA" id="ARBA00023288"/>
    </source>
</evidence>
<feature type="domain" description="J" evidence="7">
    <location>
        <begin position="7"/>
        <end position="69"/>
    </location>
</feature>
<keyword evidence="6" id="KW-0812">Transmembrane</keyword>
<dbReference type="Gene3D" id="1.10.287.110">
    <property type="entry name" value="DnaJ domain"/>
    <property type="match status" value="1"/>
</dbReference>
<keyword evidence="3" id="KW-0564">Palmitate</keyword>
<feature type="transmembrane region" description="Helical" evidence="6">
    <location>
        <begin position="296"/>
        <end position="321"/>
    </location>
</feature>
<dbReference type="SMART" id="SM00271">
    <property type="entry name" value="DnaJ"/>
    <property type="match status" value="1"/>
</dbReference>
<feature type="transmembrane region" description="Helical" evidence="6">
    <location>
        <begin position="92"/>
        <end position="115"/>
    </location>
</feature>
<feature type="transmembrane region" description="Helical" evidence="6">
    <location>
        <begin position="374"/>
        <end position="399"/>
    </location>
</feature>
<gene>
    <name evidence="8" type="ORF">POCULU_LOCUS1930</name>
</gene>
<feature type="transmembrane region" description="Helical" evidence="6">
    <location>
        <begin position="333"/>
        <end position="354"/>
    </location>
</feature>
<feature type="transmembrane region" description="Helical" evidence="6">
    <location>
        <begin position="121"/>
        <end position="145"/>
    </location>
</feature>
<keyword evidence="4" id="KW-0143">Chaperone</keyword>
<comment type="subcellular location">
    <subcellularLocation>
        <location evidence="1">Membrane</location>
        <topology evidence="1">Lipid-anchor</topology>
    </subcellularLocation>
</comment>
<feature type="transmembrane region" description="Helical" evidence="6">
    <location>
        <begin position="218"/>
        <end position="245"/>
    </location>
</feature>
<keyword evidence="9" id="KW-1185">Reference proteome</keyword>
<dbReference type="CDD" id="cd06257">
    <property type="entry name" value="DnaJ"/>
    <property type="match status" value="1"/>
</dbReference>
<dbReference type="PANTHER" id="PTHR44027">
    <property type="entry name" value="DNAJ HOMOLOG SUBFAMILY C MEMBER 5 HOMOLOG"/>
    <property type="match status" value="1"/>
</dbReference>
<dbReference type="EMBL" id="CAJVPJ010000161">
    <property type="protein sequence ID" value="CAG8488356.1"/>
    <property type="molecule type" value="Genomic_DNA"/>
</dbReference>
<evidence type="ECO:0000256" key="1">
    <source>
        <dbReference type="ARBA" id="ARBA00004635"/>
    </source>
</evidence>
<evidence type="ECO:0000313" key="9">
    <source>
        <dbReference type="Proteomes" id="UP000789572"/>
    </source>
</evidence>
<dbReference type="InterPro" id="IPR051434">
    <property type="entry name" value="DnaJ_C_subfamily_member5"/>
</dbReference>
<dbReference type="PROSITE" id="PS50076">
    <property type="entry name" value="DNAJ_2"/>
    <property type="match status" value="1"/>
</dbReference>
<evidence type="ECO:0000256" key="2">
    <source>
        <dbReference type="ARBA" id="ARBA00023136"/>
    </source>
</evidence>
<name>A0A9N8ZBB4_9GLOM</name>
<evidence type="ECO:0000256" key="3">
    <source>
        <dbReference type="ARBA" id="ARBA00023139"/>
    </source>
</evidence>
<keyword evidence="2 6" id="KW-0472">Membrane</keyword>
<organism evidence="8 9">
    <name type="scientific">Paraglomus occultum</name>
    <dbReference type="NCBI Taxonomy" id="144539"/>
    <lineage>
        <taxon>Eukaryota</taxon>
        <taxon>Fungi</taxon>
        <taxon>Fungi incertae sedis</taxon>
        <taxon>Mucoromycota</taxon>
        <taxon>Glomeromycotina</taxon>
        <taxon>Glomeromycetes</taxon>
        <taxon>Paraglomerales</taxon>
        <taxon>Paraglomeraceae</taxon>
        <taxon>Paraglomus</taxon>
    </lineage>
</organism>
<keyword evidence="6" id="KW-1133">Transmembrane helix</keyword>
<accession>A0A9N8ZBB4</accession>
<dbReference type="InterPro" id="IPR036869">
    <property type="entry name" value="J_dom_sf"/>
</dbReference>
<protein>
    <submittedName>
        <fullName evidence="8">3724_t:CDS:1</fullName>
    </submittedName>
</protein>
<evidence type="ECO:0000256" key="6">
    <source>
        <dbReference type="SAM" id="Phobius"/>
    </source>
</evidence>
<dbReference type="InterPro" id="IPR018253">
    <property type="entry name" value="DnaJ_domain_CS"/>
</dbReference>
<feature type="transmembrane region" description="Helical" evidence="6">
    <location>
        <begin position="191"/>
        <end position="212"/>
    </location>
</feature>
<proteinExistence type="predicted"/>
<dbReference type="InterPro" id="IPR001623">
    <property type="entry name" value="DnaJ_domain"/>
</dbReference>
<dbReference type="PROSITE" id="PS00636">
    <property type="entry name" value="DNAJ_1"/>
    <property type="match status" value="1"/>
</dbReference>
<dbReference type="Pfam" id="PF00226">
    <property type="entry name" value="DnaJ"/>
    <property type="match status" value="1"/>
</dbReference>
<dbReference type="PANTHER" id="PTHR44027:SF7">
    <property type="entry name" value="DNAJ HOMOLOG SUBFAMILY C MEMBER 5 HOMOLOG"/>
    <property type="match status" value="1"/>
</dbReference>